<feature type="compositionally biased region" description="Low complexity" evidence="2">
    <location>
        <begin position="867"/>
        <end position="879"/>
    </location>
</feature>
<feature type="compositionally biased region" description="Low complexity" evidence="2">
    <location>
        <begin position="608"/>
        <end position="623"/>
    </location>
</feature>
<feature type="region of interest" description="Disordered" evidence="2">
    <location>
        <begin position="553"/>
        <end position="677"/>
    </location>
</feature>
<feature type="compositionally biased region" description="Low complexity" evidence="2">
    <location>
        <begin position="771"/>
        <end position="792"/>
    </location>
</feature>
<name>A0AAD3DTS2_9CHLO</name>
<proteinExistence type="predicted"/>
<evidence type="ECO:0000313" key="4">
    <source>
        <dbReference type="Proteomes" id="UP001054857"/>
    </source>
</evidence>
<evidence type="ECO:0000256" key="1">
    <source>
        <dbReference type="SAM" id="Coils"/>
    </source>
</evidence>
<comment type="caution">
    <text evidence="3">The sequence shown here is derived from an EMBL/GenBank/DDBJ whole genome shotgun (WGS) entry which is preliminary data.</text>
</comment>
<protein>
    <submittedName>
        <fullName evidence="3">Uncharacterized protein</fullName>
    </submittedName>
</protein>
<organism evidence="3 4">
    <name type="scientific">Astrephomene gubernaculifera</name>
    <dbReference type="NCBI Taxonomy" id="47775"/>
    <lineage>
        <taxon>Eukaryota</taxon>
        <taxon>Viridiplantae</taxon>
        <taxon>Chlorophyta</taxon>
        <taxon>core chlorophytes</taxon>
        <taxon>Chlorophyceae</taxon>
        <taxon>CS clade</taxon>
        <taxon>Chlamydomonadales</taxon>
        <taxon>Astrephomenaceae</taxon>
        <taxon>Astrephomene</taxon>
    </lineage>
</organism>
<feature type="region of interest" description="Disordered" evidence="2">
    <location>
        <begin position="728"/>
        <end position="792"/>
    </location>
</feature>
<accession>A0AAD3DTS2</accession>
<feature type="region of interest" description="Disordered" evidence="2">
    <location>
        <begin position="302"/>
        <end position="342"/>
    </location>
</feature>
<feature type="non-terminal residue" evidence="3">
    <location>
        <position position="879"/>
    </location>
</feature>
<feature type="region of interest" description="Disordered" evidence="2">
    <location>
        <begin position="190"/>
        <end position="212"/>
    </location>
</feature>
<gene>
    <name evidence="3" type="ORF">Agub_g8569</name>
</gene>
<feature type="non-terminal residue" evidence="3">
    <location>
        <position position="1"/>
    </location>
</feature>
<keyword evidence="1" id="KW-0175">Coiled coil</keyword>
<dbReference type="PANTHER" id="PTHR45615">
    <property type="entry name" value="MYOSIN HEAVY CHAIN, NON-MUSCLE"/>
    <property type="match status" value="1"/>
</dbReference>
<evidence type="ECO:0000256" key="2">
    <source>
        <dbReference type="SAM" id="MobiDB-lite"/>
    </source>
</evidence>
<feature type="compositionally biased region" description="Polar residues" evidence="2">
    <location>
        <begin position="647"/>
        <end position="664"/>
    </location>
</feature>
<feature type="coiled-coil region" evidence="1">
    <location>
        <begin position="36"/>
        <end position="161"/>
    </location>
</feature>
<reference evidence="3 4" key="1">
    <citation type="journal article" date="2021" name="Sci. Rep.">
        <title>Genome sequencing of the multicellular alga Astrephomene provides insights into convergent evolution of germ-soma differentiation.</title>
        <authorList>
            <person name="Yamashita S."/>
            <person name="Yamamoto K."/>
            <person name="Matsuzaki R."/>
            <person name="Suzuki S."/>
            <person name="Yamaguchi H."/>
            <person name="Hirooka S."/>
            <person name="Minakuchi Y."/>
            <person name="Miyagishima S."/>
            <person name="Kawachi M."/>
            <person name="Toyoda A."/>
            <person name="Nozaki H."/>
        </authorList>
    </citation>
    <scope>NUCLEOTIDE SEQUENCE [LARGE SCALE GENOMIC DNA]</scope>
    <source>
        <strain evidence="3 4">NIES-4017</strain>
    </source>
</reference>
<keyword evidence="4" id="KW-1185">Reference proteome</keyword>
<sequence length="879" mass="88983">PTPGLHGQTWAGQLGTSSISISTPQQQAQVTTAAAYNQATQRAAELERELGSVRAKLEQQQLDGQALASQMESLKNELAAERSRREDLERQLHATSTAHQSLQTDHDRLLAELAAALRDRDLLTSSRAATLRELEDRHAEVTRLQRQLEQARAAAEASAAVAAAAGAGAQGGEGAGGHCAAGSAVEGATAARGQRGVGKVSPRSMGSAVAPMRYGSAGSGSRLGPGGGGSASCLSAAAAAEEEERWALRLHKAERALEEERRVSEDLRGQLAAAAAEAREGRAALQRLRQLECELEDRTDGAAATTTAAAAATSPAAADGSSSRGGRPSSLMTSTLSEPLPLSSPVACNRLQPLYGNGLGGNSLQPPAFYHASSAAAASGAAGGSGLTGMASAPPGGSMGAAGPAVGAAGWGAAGGMRGSGGGGGGSSGSGSGVGAGGVGGCRLEEQVARLKREVDLLRGELHRAAAAEESHRVALRAAEDRCRAAELVGLDARRQCERAAGTIERLIEENSELAGRLNAQANAMAENRVAAARKDAALRALEARLAAVVEAPGGGAPPRSCEQAAASATATAASRQTQTQAQPQPQPHSSHHQQPHPGLSQNEFLESRTGAAGTATSGSALAVTRGSVSADPPSRARVEEEEEEATTTPLQGSQQATMQQAGRSVSVSVSGGGGGGGASGDAALLLGGSLLSEADWKLVMLAEEVRRLVREVALASTACAAMQVRSQQLQNHHNRHNRQQPHVNHHDASSQAHPCPTRGDLSAAAIRGHPSSSSSSQPTATSSTTPTSTTTVPVAGSAAAAAAPPPPPDLPRILSRLEGLSGRRLGAGETAAYILELAGHMEALEELLGELQRSMEEGEEGREAAGRGAEAAAAAVGG</sequence>
<dbReference type="PANTHER" id="PTHR45615:SF80">
    <property type="entry name" value="GRIP DOMAIN-CONTAINING PROTEIN"/>
    <property type="match status" value="1"/>
</dbReference>
<feature type="coiled-coil region" evidence="1">
    <location>
        <begin position="250"/>
        <end position="277"/>
    </location>
</feature>
<evidence type="ECO:0000313" key="3">
    <source>
        <dbReference type="EMBL" id="GFR46922.1"/>
    </source>
</evidence>
<dbReference type="EMBL" id="BMAR01000016">
    <property type="protein sequence ID" value="GFR46922.1"/>
    <property type="molecule type" value="Genomic_DNA"/>
</dbReference>
<dbReference type="AlphaFoldDB" id="A0AAD3DTS2"/>
<feature type="compositionally biased region" description="Basic and acidic residues" evidence="2">
    <location>
        <begin position="856"/>
        <end position="866"/>
    </location>
</feature>
<feature type="compositionally biased region" description="Low complexity" evidence="2">
    <location>
        <begin position="564"/>
        <end position="584"/>
    </location>
</feature>
<feature type="region of interest" description="Disordered" evidence="2">
    <location>
        <begin position="856"/>
        <end position="879"/>
    </location>
</feature>
<dbReference type="Proteomes" id="UP001054857">
    <property type="component" value="Unassembled WGS sequence"/>
</dbReference>